<dbReference type="PANTHER" id="PTHR18952">
    <property type="entry name" value="CARBONIC ANHYDRASE"/>
    <property type="match status" value="1"/>
</dbReference>
<evidence type="ECO:0000256" key="4">
    <source>
        <dbReference type="ARBA" id="ARBA00022833"/>
    </source>
</evidence>
<comment type="similarity">
    <text evidence="1">Belongs to the alpha-carbonic anhydrase family.</text>
</comment>
<dbReference type="SMART" id="SM01057">
    <property type="entry name" value="Carb_anhydrase"/>
    <property type="match status" value="1"/>
</dbReference>
<dbReference type="CDD" id="cd03124">
    <property type="entry name" value="alpha_CA_prokaryotic_like"/>
    <property type="match status" value="1"/>
</dbReference>
<dbReference type="PANTHER" id="PTHR18952:SF265">
    <property type="entry name" value="CARBONIC ANHYDRASE"/>
    <property type="match status" value="1"/>
</dbReference>
<evidence type="ECO:0000256" key="1">
    <source>
        <dbReference type="ARBA" id="ARBA00010718"/>
    </source>
</evidence>
<feature type="domain" description="Alpha-carbonic anhydrase" evidence="8">
    <location>
        <begin position="45"/>
        <end position="269"/>
    </location>
</feature>
<dbReference type="PROSITE" id="PS51144">
    <property type="entry name" value="ALPHA_CA_2"/>
    <property type="match status" value="1"/>
</dbReference>
<dbReference type="SUPFAM" id="SSF51069">
    <property type="entry name" value="Carbonic anhydrase"/>
    <property type="match status" value="1"/>
</dbReference>
<name>A0A7C3VKC4_9CYAN</name>
<dbReference type="Gene3D" id="3.10.200.10">
    <property type="entry name" value="Alpha carbonic anhydrase"/>
    <property type="match status" value="1"/>
</dbReference>
<keyword evidence="4" id="KW-0862">Zinc</keyword>
<evidence type="ECO:0000313" key="9">
    <source>
        <dbReference type="EMBL" id="HGG01477.1"/>
    </source>
</evidence>
<evidence type="ECO:0000256" key="5">
    <source>
        <dbReference type="ARBA" id="ARBA00023239"/>
    </source>
</evidence>
<dbReference type="GO" id="GO:0004089">
    <property type="term" value="F:carbonate dehydratase activity"/>
    <property type="evidence" value="ECO:0007669"/>
    <property type="project" value="UniProtKB-EC"/>
</dbReference>
<dbReference type="InterPro" id="IPR036398">
    <property type="entry name" value="CA_dom_sf"/>
</dbReference>
<dbReference type="AlphaFoldDB" id="A0A7C3VKC4"/>
<dbReference type="Pfam" id="PF00194">
    <property type="entry name" value="Carb_anhydrase"/>
    <property type="match status" value="1"/>
</dbReference>
<proteinExistence type="inferred from homology"/>
<reference evidence="9" key="1">
    <citation type="journal article" date="2020" name="mSystems">
        <title>Genome- and Community-Level Interaction Insights into Carbon Utilization and Element Cycling Functions of Hydrothermarchaeota in Hydrothermal Sediment.</title>
        <authorList>
            <person name="Zhou Z."/>
            <person name="Liu Y."/>
            <person name="Xu W."/>
            <person name="Pan J."/>
            <person name="Luo Z.H."/>
            <person name="Li M."/>
        </authorList>
    </citation>
    <scope>NUCLEOTIDE SEQUENCE [LARGE SCALE GENOMIC DNA]</scope>
    <source>
        <strain evidence="9">SpSt-374</strain>
    </source>
</reference>
<protein>
    <recommendedName>
        <fullName evidence="2">carbonic anhydrase</fullName>
        <ecNumber evidence="2">4.2.1.1</ecNumber>
    </recommendedName>
</protein>
<evidence type="ECO:0000256" key="2">
    <source>
        <dbReference type="ARBA" id="ARBA00012925"/>
    </source>
</evidence>
<comment type="catalytic activity">
    <reaction evidence="6">
        <text>hydrogencarbonate + H(+) = CO2 + H2O</text>
        <dbReference type="Rhea" id="RHEA:10748"/>
        <dbReference type="ChEBI" id="CHEBI:15377"/>
        <dbReference type="ChEBI" id="CHEBI:15378"/>
        <dbReference type="ChEBI" id="CHEBI:16526"/>
        <dbReference type="ChEBI" id="CHEBI:17544"/>
        <dbReference type="EC" id="4.2.1.1"/>
    </reaction>
</comment>
<comment type="caution">
    <text evidence="9">The sequence shown here is derived from an EMBL/GenBank/DDBJ whole genome shotgun (WGS) entry which is preliminary data.</text>
</comment>
<keyword evidence="5" id="KW-0456">Lyase</keyword>
<sequence>MRIPKLIWKISLLTLILTNISCQPVKPPEISQPESPPPPSPSEAASWHYGGANNPTKWGELKAEYAACKNGNSQSPINFEPAKITKTNPAKIQFSYQDVPLTITNTGHTIQVNYPPGSWVKIGEQKYDLVQFHFHTPSEHTVNNQAAGMELHLVHKNQAGQFAVVGVLIQEGKPNELLNTLWEQIPQTHDEVTASNIKINASKLLPENRAYYSYSGSLTTPPCTEGVNWHVLATPLEASLAQIEEFTEIYNVNARSLQPVNQRQITVNK</sequence>
<evidence type="ECO:0000256" key="6">
    <source>
        <dbReference type="ARBA" id="ARBA00048348"/>
    </source>
</evidence>
<evidence type="ECO:0000256" key="7">
    <source>
        <dbReference type="SAM" id="MobiDB-lite"/>
    </source>
</evidence>
<evidence type="ECO:0000259" key="8">
    <source>
        <dbReference type="PROSITE" id="PS51144"/>
    </source>
</evidence>
<dbReference type="InterPro" id="IPR023561">
    <property type="entry name" value="Carbonic_anhydrase_a-class"/>
</dbReference>
<dbReference type="EMBL" id="DSPX01000126">
    <property type="protein sequence ID" value="HGG01477.1"/>
    <property type="molecule type" value="Genomic_DNA"/>
</dbReference>
<organism evidence="9">
    <name type="scientific">Planktothricoides sp. SpSt-374</name>
    <dbReference type="NCBI Taxonomy" id="2282167"/>
    <lineage>
        <taxon>Bacteria</taxon>
        <taxon>Bacillati</taxon>
        <taxon>Cyanobacteriota</taxon>
        <taxon>Cyanophyceae</taxon>
        <taxon>Oscillatoriophycideae</taxon>
        <taxon>Oscillatoriales</taxon>
        <taxon>Oscillatoriaceae</taxon>
        <taxon>Planktothricoides</taxon>
    </lineage>
</organism>
<dbReference type="InterPro" id="IPR001148">
    <property type="entry name" value="CA_dom"/>
</dbReference>
<dbReference type="InterPro" id="IPR041891">
    <property type="entry name" value="Alpha_CA_prokaryot-like"/>
</dbReference>
<dbReference type="EC" id="4.2.1.1" evidence="2"/>
<gene>
    <name evidence="9" type="ORF">ENR15_12715</name>
</gene>
<feature type="region of interest" description="Disordered" evidence="7">
    <location>
        <begin position="27"/>
        <end position="51"/>
    </location>
</feature>
<evidence type="ECO:0000256" key="3">
    <source>
        <dbReference type="ARBA" id="ARBA00022723"/>
    </source>
</evidence>
<dbReference type="GO" id="GO:0008270">
    <property type="term" value="F:zinc ion binding"/>
    <property type="evidence" value="ECO:0007669"/>
    <property type="project" value="InterPro"/>
</dbReference>
<accession>A0A7C3VKC4</accession>
<keyword evidence="3" id="KW-0479">Metal-binding</keyword>